<dbReference type="InterPro" id="IPR001709">
    <property type="entry name" value="Flavoprot_Pyr_Nucl_cyt_Rdtase"/>
</dbReference>
<evidence type="ECO:0000256" key="3">
    <source>
        <dbReference type="ARBA" id="ARBA00006105"/>
    </source>
</evidence>
<feature type="binding site" evidence="10">
    <location>
        <position position="200"/>
    </location>
    <ligand>
        <name>FAD</name>
        <dbReference type="ChEBI" id="CHEBI:57692"/>
    </ligand>
</feature>
<dbReference type="InterPro" id="IPR001834">
    <property type="entry name" value="CBR-like"/>
</dbReference>
<evidence type="ECO:0000256" key="6">
    <source>
        <dbReference type="ARBA" id="ARBA00023002"/>
    </source>
</evidence>
<dbReference type="FunFam" id="2.40.30.10:FF:000032">
    <property type="entry name" value="NADH-cytochrome b5 reductase"/>
    <property type="match status" value="1"/>
</dbReference>
<keyword evidence="6 11" id="KW-0560">Oxidoreductase</keyword>
<evidence type="ECO:0000313" key="17">
    <source>
        <dbReference type="EMBL" id="CAF3824020.1"/>
    </source>
</evidence>
<reference evidence="14" key="1">
    <citation type="submission" date="2021-02" db="EMBL/GenBank/DDBJ databases">
        <authorList>
            <person name="Nowell W R."/>
        </authorList>
    </citation>
    <scope>NUCLEOTIDE SEQUENCE</scope>
</reference>
<evidence type="ECO:0000313" key="14">
    <source>
        <dbReference type="EMBL" id="CAF0973356.1"/>
    </source>
</evidence>
<dbReference type="Proteomes" id="UP000677228">
    <property type="component" value="Unassembled WGS sequence"/>
</dbReference>
<evidence type="ECO:0000256" key="7">
    <source>
        <dbReference type="ARBA" id="ARBA00023027"/>
    </source>
</evidence>
<evidence type="ECO:0000259" key="13">
    <source>
        <dbReference type="PROSITE" id="PS51384"/>
    </source>
</evidence>
<comment type="caution">
    <text evidence="14">The sequence shown here is derived from an EMBL/GenBank/DDBJ whole genome shotgun (WGS) entry which is preliminary data.</text>
</comment>
<dbReference type="FunFam" id="3.40.50.80:FF:000009">
    <property type="entry name" value="NADH-cytochrome b5 reductase"/>
    <property type="match status" value="1"/>
</dbReference>
<feature type="binding site" evidence="10">
    <location>
        <position position="132"/>
    </location>
    <ligand>
        <name>FAD</name>
        <dbReference type="ChEBI" id="CHEBI:57692"/>
    </ligand>
</feature>
<evidence type="ECO:0000256" key="9">
    <source>
        <dbReference type="ARBA" id="ARBA00047682"/>
    </source>
</evidence>
<dbReference type="EMBL" id="CAJNOQ010002691">
    <property type="protein sequence ID" value="CAF0973356.1"/>
    <property type="molecule type" value="Genomic_DNA"/>
</dbReference>
<evidence type="ECO:0000256" key="1">
    <source>
        <dbReference type="ARBA" id="ARBA00001974"/>
    </source>
</evidence>
<keyword evidence="5 10" id="KW-0274">FAD</keyword>
<evidence type="ECO:0000313" key="16">
    <source>
        <dbReference type="EMBL" id="CAF3746258.1"/>
    </source>
</evidence>
<keyword evidence="7 11" id="KW-0520">NAD</keyword>
<feature type="binding site" evidence="10">
    <location>
        <position position="134"/>
    </location>
    <ligand>
        <name>FAD</name>
        <dbReference type="ChEBI" id="CHEBI:57692"/>
    </ligand>
</feature>
<protein>
    <recommendedName>
        <fullName evidence="11">NADH-cytochrome b5 reductase</fullName>
        <ecNumber evidence="11">1.6.2.2</ecNumber>
    </recommendedName>
</protein>
<feature type="transmembrane region" description="Helical" evidence="12">
    <location>
        <begin position="31"/>
        <end position="48"/>
    </location>
</feature>
<dbReference type="OrthoDB" id="432685at2759"/>
<name>A0A814ESG7_9BILA</name>
<dbReference type="EC" id="1.6.2.2" evidence="11"/>
<evidence type="ECO:0000256" key="4">
    <source>
        <dbReference type="ARBA" id="ARBA00022630"/>
    </source>
</evidence>
<feature type="binding site" evidence="10">
    <location>
        <position position="133"/>
    </location>
    <ligand>
        <name>FAD</name>
        <dbReference type="ChEBI" id="CHEBI:57692"/>
    </ligand>
</feature>
<dbReference type="InterPro" id="IPR017938">
    <property type="entry name" value="Riboflavin_synthase-like_b-brl"/>
</dbReference>
<dbReference type="InterPro" id="IPR039261">
    <property type="entry name" value="FNR_nucleotide-bd"/>
</dbReference>
<dbReference type="Pfam" id="PF00970">
    <property type="entry name" value="FAD_binding_6"/>
    <property type="match status" value="1"/>
</dbReference>
<dbReference type="EMBL" id="CAJOBC010002691">
    <property type="protein sequence ID" value="CAF3746258.1"/>
    <property type="molecule type" value="Genomic_DNA"/>
</dbReference>
<evidence type="ECO:0000256" key="2">
    <source>
        <dbReference type="ARBA" id="ARBA00004173"/>
    </source>
</evidence>
<comment type="catalytic activity">
    <reaction evidence="9 11">
        <text>2 Fe(III)-[cytochrome b5] + NADH = 2 Fe(II)-[cytochrome b5] + NAD(+) + H(+)</text>
        <dbReference type="Rhea" id="RHEA:46680"/>
        <dbReference type="Rhea" id="RHEA-COMP:10438"/>
        <dbReference type="Rhea" id="RHEA-COMP:10439"/>
        <dbReference type="ChEBI" id="CHEBI:15378"/>
        <dbReference type="ChEBI" id="CHEBI:29033"/>
        <dbReference type="ChEBI" id="CHEBI:29034"/>
        <dbReference type="ChEBI" id="CHEBI:57540"/>
        <dbReference type="ChEBI" id="CHEBI:57945"/>
        <dbReference type="EC" id="1.6.2.2"/>
    </reaction>
</comment>
<dbReference type="Gene3D" id="3.40.50.80">
    <property type="entry name" value="Nucleotide-binding domain of ferredoxin-NADP reductase (FNR) module"/>
    <property type="match status" value="1"/>
</dbReference>
<evidence type="ECO:0000256" key="8">
    <source>
        <dbReference type="ARBA" id="ARBA00023128"/>
    </source>
</evidence>
<keyword evidence="12" id="KW-1133">Transmembrane helix</keyword>
<evidence type="ECO:0000256" key="10">
    <source>
        <dbReference type="PIRSR" id="PIRSR601834-1"/>
    </source>
</evidence>
<dbReference type="SUPFAM" id="SSF63380">
    <property type="entry name" value="Riboflavin synthase domain-like"/>
    <property type="match status" value="1"/>
</dbReference>
<feature type="domain" description="FAD-binding FR-type" evidence="13">
    <location>
        <begin position="80"/>
        <end position="183"/>
    </location>
</feature>
<feature type="binding site" evidence="10">
    <location>
        <position position="159"/>
    </location>
    <ligand>
        <name>FAD</name>
        <dbReference type="ChEBI" id="CHEBI:57692"/>
    </ligand>
</feature>
<evidence type="ECO:0000256" key="12">
    <source>
        <dbReference type="SAM" id="Phobius"/>
    </source>
</evidence>
<dbReference type="PANTHER" id="PTHR19370:SF171">
    <property type="entry name" value="NADH-CYTOCHROME B5 REDUCTASE 2"/>
    <property type="match status" value="1"/>
</dbReference>
<dbReference type="GO" id="GO:0090524">
    <property type="term" value="F:cytochrome-b5 reductase activity, acting on NADH"/>
    <property type="evidence" value="ECO:0007669"/>
    <property type="project" value="UniProtKB-EC"/>
</dbReference>
<dbReference type="EMBL" id="CAJNOK010008239">
    <property type="protein sequence ID" value="CAF1058100.1"/>
    <property type="molecule type" value="Genomic_DNA"/>
</dbReference>
<dbReference type="InterPro" id="IPR017927">
    <property type="entry name" value="FAD-bd_FR_type"/>
</dbReference>
<feature type="binding site" evidence="10">
    <location>
        <position position="149"/>
    </location>
    <ligand>
        <name>FAD</name>
        <dbReference type="ChEBI" id="CHEBI:57692"/>
    </ligand>
</feature>
<keyword evidence="4 10" id="KW-0285">Flavoprotein</keyword>
<gene>
    <name evidence="14" type="ORF">GPM918_LOCUS12355</name>
    <name evidence="15" type="ORF">OVA965_LOCUS17274</name>
    <name evidence="16" type="ORF">SRO942_LOCUS12356</name>
    <name evidence="17" type="ORF">TMI583_LOCUS17285</name>
</gene>
<dbReference type="PANTHER" id="PTHR19370">
    <property type="entry name" value="NADH-CYTOCHROME B5 REDUCTASE"/>
    <property type="match status" value="1"/>
</dbReference>
<keyword evidence="8" id="KW-0496">Mitochondrion</keyword>
<dbReference type="InterPro" id="IPR001433">
    <property type="entry name" value="OxRdtase_FAD/NAD-bd"/>
</dbReference>
<dbReference type="GO" id="GO:0005739">
    <property type="term" value="C:mitochondrion"/>
    <property type="evidence" value="ECO:0007669"/>
    <property type="project" value="UniProtKB-SubCell"/>
</dbReference>
<dbReference type="Proteomes" id="UP000682733">
    <property type="component" value="Unassembled WGS sequence"/>
</dbReference>
<dbReference type="InterPro" id="IPR008333">
    <property type="entry name" value="Cbr1-like_FAD-bd_dom"/>
</dbReference>
<evidence type="ECO:0000256" key="5">
    <source>
        <dbReference type="ARBA" id="ARBA00022827"/>
    </source>
</evidence>
<dbReference type="Pfam" id="PF00175">
    <property type="entry name" value="NAD_binding_1"/>
    <property type="match status" value="1"/>
</dbReference>
<comment type="cofactor">
    <cofactor evidence="1 10 11">
        <name>FAD</name>
        <dbReference type="ChEBI" id="CHEBI:57692"/>
    </cofactor>
</comment>
<dbReference type="SUPFAM" id="SSF52343">
    <property type="entry name" value="Ferredoxin reductase-like, C-terminal NADP-linked domain"/>
    <property type="match status" value="1"/>
</dbReference>
<dbReference type="PRINTS" id="PR00406">
    <property type="entry name" value="CYTB5RDTASE"/>
</dbReference>
<dbReference type="EMBL" id="CAJOBA010008254">
    <property type="protein sequence ID" value="CAF3824020.1"/>
    <property type="molecule type" value="Genomic_DNA"/>
</dbReference>
<feature type="binding site" evidence="10">
    <location>
        <position position="151"/>
    </location>
    <ligand>
        <name>FAD</name>
        <dbReference type="ChEBI" id="CHEBI:57692"/>
    </ligand>
</feature>
<dbReference type="Proteomes" id="UP000663829">
    <property type="component" value="Unassembled WGS sequence"/>
</dbReference>
<evidence type="ECO:0000313" key="15">
    <source>
        <dbReference type="EMBL" id="CAF1058100.1"/>
    </source>
</evidence>
<proteinExistence type="inferred from homology"/>
<comment type="subcellular location">
    <subcellularLocation>
        <location evidence="2">Mitochondrion</location>
    </subcellularLocation>
</comment>
<keyword evidence="12" id="KW-0812">Transmembrane</keyword>
<keyword evidence="18" id="KW-1185">Reference proteome</keyword>
<keyword evidence="12" id="KW-0472">Membrane</keyword>
<dbReference type="AlphaFoldDB" id="A0A814ESG7"/>
<evidence type="ECO:0000256" key="11">
    <source>
        <dbReference type="RuleBase" id="RU361226"/>
    </source>
</evidence>
<dbReference type="PRINTS" id="PR00371">
    <property type="entry name" value="FPNCR"/>
</dbReference>
<dbReference type="Proteomes" id="UP000681722">
    <property type="component" value="Unassembled WGS sequence"/>
</dbReference>
<comment type="similarity">
    <text evidence="3 11">Belongs to the flavoprotein pyridine nucleotide cytochrome reductase family.</text>
</comment>
<dbReference type="Gene3D" id="2.40.30.10">
    <property type="entry name" value="Translation factors"/>
    <property type="match status" value="1"/>
</dbReference>
<evidence type="ECO:0000313" key="18">
    <source>
        <dbReference type="Proteomes" id="UP000663829"/>
    </source>
</evidence>
<organism evidence="14 18">
    <name type="scientific">Didymodactylos carnosus</name>
    <dbReference type="NCBI Taxonomy" id="1234261"/>
    <lineage>
        <taxon>Eukaryota</taxon>
        <taxon>Metazoa</taxon>
        <taxon>Spiralia</taxon>
        <taxon>Gnathifera</taxon>
        <taxon>Rotifera</taxon>
        <taxon>Eurotatoria</taxon>
        <taxon>Bdelloidea</taxon>
        <taxon>Philodinida</taxon>
        <taxon>Philodinidae</taxon>
        <taxon>Didymodactylos</taxon>
    </lineage>
</organism>
<dbReference type="CDD" id="cd06183">
    <property type="entry name" value="cyt_b5_reduct_like"/>
    <property type="match status" value="1"/>
</dbReference>
<feature type="binding site" evidence="10">
    <location>
        <position position="158"/>
    </location>
    <ligand>
        <name>FAD</name>
        <dbReference type="ChEBI" id="CHEBI:57692"/>
    </ligand>
</feature>
<dbReference type="PROSITE" id="PS51384">
    <property type="entry name" value="FAD_FR"/>
    <property type="match status" value="1"/>
</dbReference>
<sequence length="337" mass="37946">MGNTHAENVPSLDLAFTCNIIMAARKATQKVLVFGTVVGGALAAYIYMRRKPKFIFETVGPSDPKKKVETLMAVGGLDPNSFRSITLTNIRNVNHNTKFFTFSFDDPKSLLNMKIASCTMLKTNIDGKDVVRPYTPTTRPNTQGYLEFLIKYYPQGIMSKYIHNMKKGDKIEIKGPIPKYDYHANKFQNLALIAGGTGLTPMIQMIEEVLFNSSDKTKITFLYANSSFDDILLKDDLDKLAQKYPDQFKCYYTTDKFANKDQKKSWKGETGHITANMLKKLLPMPSKPDDESLLVMVCGPPGFMKLISGEKTPDYKQGELSGLLKQLGFTEKNVFKF</sequence>
<accession>A0A814ESG7</accession>